<protein>
    <recommendedName>
        <fullName evidence="5">DUF410 domain-containing protein</fullName>
    </recommendedName>
</protein>
<dbReference type="GO" id="GO:0072380">
    <property type="term" value="C:TRC complex"/>
    <property type="evidence" value="ECO:0007669"/>
    <property type="project" value="TreeGrafter"/>
</dbReference>
<dbReference type="FunCoup" id="A0A136J7K4">
    <property type="interactions" value="365"/>
</dbReference>
<dbReference type="GO" id="GO:0045048">
    <property type="term" value="P:protein insertion into ER membrane"/>
    <property type="evidence" value="ECO:0007669"/>
    <property type="project" value="InterPro"/>
</dbReference>
<dbReference type="FunFam" id="1.25.40.10:FF:000272">
    <property type="entry name" value="DUF410 domain protein"/>
    <property type="match status" value="1"/>
</dbReference>
<dbReference type="InParanoid" id="A0A136J7K4"/>
<accession>A0A136J7K4</accession>
<evidence type="ECO:0008006" key="5">
    <source>
        <dbReference type="Google" id="ProtNLM"/>
    </source>
</evidence>
<reference evidence="4" key="1">
    <citation type="submission" date="2016-02" db="EMBL/GenBank/DDBJ databases">
        <title>Draft genome sequence of Microdochium bolleyi, a fungal endophyte of beachgrass.</title>
        <authorList>
            <consortium name="DOE Joint Genome Institute"/>
            <person name="David A.S."/>
            <person name="May G."/>
            <person name="Haridas S."/>
            <person name="Lim J."/>
            <person name="Wang M."/>
            <person name="Labutti K."/>
            <person name="Lipzen A."/>
            <person name="Barry K."/>
            <person name="Grigoriev I.V."/>
        </authorList>
    </citation>
    <scope>NUCLEOTIDE SEQUENCE [LARGE SCALE GENOMIC DNA]</scope>
    <source>
        <strain evidence="4">J235TASD1</strain>
    </source>
</reference>
<feature type="region of interest" description="Disordered" evidence="2">
    <location>
        <begin position="311"/>
        <end position="334"/>
    </location>
</feature>
<dbReference type="EMBL" id="KQ964248">
    <property type="protein sequence ID" value="KXJ93119.1"/>
    <property type="molecule type" value="Genomic_DNA"/>
</dbReference>
<dbReference type="AlphaFoldDB" id="A0A136J7K4"/>
<comment type="similarity">
    <text evidence="1">Belongs to the GET4 family.</text>
</comment>
<organism evidence="3 4">
    <name type="scientific">Microdochium bolleyi</name>
    <dbReference type="NCBI Taxonomy" id="196109"/>
    <lineage>
        <taxon>Eukaryota</taxon>
        <taxon>Fungi</taxon>
        <taxon>Dikarya</taxon>
        <taxon>Ascomycota</taxon>
        <taxon>Pezizomycotina</taxon>
        <taxon>Sordariomycetes</taxon>
        <taxon>Xylariomycetidae</taxon>
        <taxon>Xylariales</taxon>
        <taxon>Microdochiaceae</taxon>
        <taxon>Microdochium</taxon>
    </lineage>
</organism>
<evidence type="ECO:0000256" key="2">
    <source>
        <dbReference type="SAM" id="MobiDB-lite"/>
    </source>
</evidence>
<evidence type="ECO:0000256" key="1">
    <source>
        <dbReference type="ARBA" id="ARBA00005351"/>
    </source>
</evidence>
<dbReference type="OrthoDB" id="10252405at2759"/>
<dbReference type="Gene3D" id="1.25.40.10">
    <property type="entry name" value="Tetratricopeptide repeat domain"/>
    <property type="match status" value="1"/>
</dbReference>
<dbReference type="STRING" id="196109.A0A136J7K4"/>
<sequence length="334" mass="36760">MAAAKGDKIDKIIARLQARIEEGQYYEAQQQTRVVAARYTKAANWPAAIDIIYNVAQSLLKAPGQGGSGGDLSILLVDTYKQAELKPDPTAKGRLLTCLRLFKSEEPTRKKYIGEMIAWSSKFGEYPAGDPELHHVAGSLYAEEHAAYDAERHLILGTKESPEVLARMEYEWFKEDESHMAAQYAARAVLPYLVTANVRAANASYRAFTSALSQDKGTQLNAQDVSSSSADIRIYPSIPLLNFLGLLLLAVQRGGADVYRQLTTKYSTHLREVSSWHEQLELIAEMYFQIQRPRQSNPLMDMMSGFFGGGGGAAKPAPRRPAIGSSMPAAEGLD</sequence>
<gene>
    <name evidence="3" type="ORF">Micbo1qcDRAFT_161047</name>
</gene>
<dbReference type="InterPro" id="IPR011990">
    <property type="entry name" value="TPR-like_helical_dom_sf"/>
</dbReference>
<dbReference type="Proteomes" id="UP000070501">
    <property type="component" value="Unassembled WGS sequence"/>
</dbReference>
<keyword evidence="4" id="KW-1185">Reference proteome</keyword>
<dbReference type="InterPro" id="IPR007317">
    <property type="entry name" value="GET4"/>
</dbReference>
<dbReference type="Pfam" id="PF04190">
    <property type="entry name" value="GET4"/>
    <property type="match status" value="1"/>
</dbReference>
<evidence type="ECO:0000313" key="3">
    <source>
        <dbReference type="EMBL" id="KXJ93119.1"/>
    </source>
</evidence>
<name>A0A136J7K4_9PEZI</name>
<proteinExistence type="inferred from homology"/>
<evidence type="ECO:0000313" key="4">
    <source>
        <dbReference type="Proteomes" id="UP000070501"/>
    </source>
</evidence>
<dbReference type="PANTHER" id="PTHR12875">
    <property type="entry name" value="GOLGI TO ER TRAFFIC PROTEIN 4 HOMOLOG"/>
    <property type="match status" value="1"/>
</dbReference>
<dbReference type="PANTHER" id="PTHR12875:SF0">
    <property type="entry name" value="GOLGI TO ER TRAFFIC PROTEIN 4 HOMOLOG"/>
    <property type="match status" value="1"/>
</dbReference>